<dbReference type="InterPro" id="IPR013106">
    <property type="entry name" value="Ig_V-set"/>
</dbReference>
<gene>
    <name evidence="4" type="ORF">EXN66_Car000014</name>
</gene>
<proteinExistence type="predicted"/>
<evidence type="ECO:0000256" key="2">
    <source>
        <dbReference type="SAM" id="SignalP"/>
    </source>
</evidence>
<evidence type="ECO:0000259" key="3">
    <source>
        <dbReference type="PROSITE" id="PS50835"/>
    </source>
</evidence>
<dbReference type="AlphaFoldDB" id="A0A6G1QWH2"/>
<dbReference type="InterPro" id="IPR003598">
    <property type="entry name" value="Ig_sub2"/>
</dbReference>
<organism evidence="4 5">
    <name type="scientific">Channa argus</name>
    <name type="common">Northern snakehead</name>
    <name type="synonym">Ophicephalus argus</name>
    <dbReference type="NCBI Taxonomy" id="215402"/>
    <lineage>
        <taxon>Eukaryota</taxon>
        <taxon>Metazoa</taxon>
        <taxon>Chordata</taxon>
        <taxon>Craniata</taxon>
        <taxon>Vertebrata</taxon>
        <taxon>Euteleostomi</taxon>
        <taxon>Actinopterygii</taxon>
        <taxon>Neopterygii</taxon>
        <taxon>Teleostei</taxon>
        <taxon>Neoteleostei</taxon>
        <taxon>Acanthomorphata</taxon>
        <taxon>Anabantaria</taxon>
        <taxon>Anabantiformes</taxon>
        <taxon>Channoidei</taxon>
        <taxon>Channidae</taxon>
        <taxon>Channa</taxon>
    </lineage>
</organism>
<feature type="chain" id="PRO_5026333317" description="Ig-like domain-containing protein" evidence="2">
    <location>
        <begin position="16"/>
        <end position="255"/>
    </location>
</feature>
<evidence type="ECO:0000256" key="1">
    <source>
        <dbReference type="SAM" id="Phobius"/>
    </source>
</evidence>
<dbReference type="InterPro" id="IPR007110">
    <property type="entry name" value="Ig-like_dom"/>
</dbReference>
<feature type="domain" description="Ig-like" evidence="3">
    <location>
        <begin position="23"/>
        <end position="114"/>
    </location>
</feature>
<sequence length="255" mass="27456">MTGLTWILTVTCVAGCCLSGASPVLRSAQRVQVGQNVSLSCNLTSSAEITWYLLRSDQLLPLLTVRSTKLRGDTTNTHAAPDSRIQTSGDLEEGSVSLEILEVEEKDAGLYFCTGRCRGTVCVNRGIYLTVNGEKLQGVNGAHMKQPCWSLGICVLPGLLSLCFVFITGLYLCSGVWLLSDSSSSTMSAHNPPILRTPTTFNAAVNDWNGNANTTGKCSVHICSFNFRLVQLLQTHRENGECAECGGREVKSQSS</sequence>
<dbReference type="Proteomes" id="UP000503349">
    <property type="component" value="Chromosome 1"/>
</dbReference>
<dbReference type="EMBL" id="CM015712">
    <property type="protein sequence ID" value="KAF3706844.1"/>
    <property type="molecule type" value="Genomic_DNA"/>
</dbReference>
<dbReference type="InterPro" id="IPR003599">
    <property type="entry name" value="Ig_sub"/>
</dbReference>
<evidence type="ECO:0000313" key="5">
    <source>
        <dbReference type="Proteomes" id="UP000503349"/>
    </source>
</evidence>
<dbReference type="SMART" id="SM00408">
    <property type="entry name" value="IGc2"/>
    <property type="match status" value="1"/>
</dbReference>
<dbReference type="PROSITE" id="PS50835">
    <property type="entry name" value="IG_LIKE"/>
    <property type="match status" value="1"/>
</dbReference>
<dbReference type="SMART" id="SM00409">
    <property type="entry name" value="IG"/>
    <property type="match status" value="1"/>
</dbReference>
<protein>
    <recommendedName>
        <fullName evidence="3">Ig-like domain-containing protein</fullName>
    </recommendedName>
</protein>
<dbReference type="Gene3D" id="2.60.40.10">
    <property type="entry name" value="Immunoglobulins"/>
    <property type="match status" value="1"/>
</dbReference>
<dbReference type="SUPFAM" id="SSF48726">
    <property type="entry name" value="Immunoglobulin"/>
    <property type="match status" value="1"/>
</dbReference>
<reference evidence="4 5" key="1">
    <citation type="submission" date="2019-02" db="EMBL/GenBank/DDBJ databases">
        <title>Opniocepnalus argus genome.</title>
        <authorList>
            <person name="Zhou C."/>
            <person name="Xiao S."/>
        </authorList>
    </citation>
    <scope>NUCLEOTIDE SEQUENCE [LARGE SCALE GENOMIC DNA]</scope>
    <source>
        <strain evidence="4">OARG1902GOOAL</strain>
        <tissue evidence="4">Muscle</tissue>
    </source>
</reference>
<keyword evidence="2" id="KW-0732">Signal</keyword>
<name>A0A6G1QWH2_CHAAH</name>
<feature type="signal peptide" evidence="2">
    <location>
        <begin position="1"/>
        <end position="15"/>
    </location>
</feature>
<keyword evidence="1" id="KW-0812">Transmembrane</keyword>
<dbReference type="CDD" id="cd00099">
    <property type="entry name" value="IgV"/>
    <property type="match status" value="1"/>
</dbReference>
<evidence type="ECO:0000313" key="4">
    <source>
        <dbReference type="EMBL" id="KAF3706844.1"/>
    </source>
</evidence>
<keyword evidence="1" id="KW-0472">Membrane</keyword>
<feature type="transmembrane region" description="Helical" evidence="1">
    <location>
        <begin position="149"/>
        <end position="179"/>
    </location>
</feature>
<keyword evidence="5" id="KW-1185">Reference proteome</keyword>
<dbReference type="InterPro" id="IPR013783">
    <property type="entry name" value="Ig-like_fold"/>
</dbReference>
<keyword evidence="1" id="KW-1133">Transmembrane helix</keyword>
<dbReference type="InterPro" id="IPR036179">
    <property type="entry name" value="Ig-like_dom_sf"/>
</dbReference>
<reference evidence="5" key="2">
    <citation type="submission" date="2019-02" db="EMBL/GenBank/DDBJ databases">
        <title>Opniocepnalus argus Var Kimnra genome.</title>
        <authorList>
            <person name="Zhou C."/>
            <person name="Xiao S."/>
        </authorList>
    </citation>
    <scope>NUCLEOTIDE SEQUENCE [LARGE SCALE GENOMIC DNA]</scope>
</reference>
<accession>A0A6G1QWH2</accession>
<dbReference type="Pfam" id="PF07686">
    <property type="entry name" value="V-set"/>
    <property type="match status" value="1"/>
</dbReference>